<dbReference type="OrthoDB" id="9770286at2"/>
<reference evidence="4 5" key="1">
    <citation type="submission" date="2016-08" db="EMBL/GenBank/DDBJ databases">
        <title>A new outlook on sporulation: Clostridium algidixylanolyticum.</title>
        <authorList>
            <person name="Poppleton D.I."/>
            <person name="Gribaldo S."/>
        </authorList>
    </citation>
    <scope>NUCLEOTIDE SEQUENCE [LARGE SCALE GENOMIC DNA]</scope>
    <source>
        <strain evidence="4 5">SPL73</strain>
    </source>
</reference>
<keyword evidence="5" id="KW-1185">Reference proteome</keyword>
<feature type="domain" description="Electron transfer flavoprotein alpha/beta-subunit N-terminal" evidence="3">
    <location>
        <begin position="6"/>
        <end position="160"/>
    </location>
</feature>
<sequence>MKKLCIFIEHKDGVPTSNSQKILYMAQMLKKQYGYRIIAIVMEQNSESFIEYLKTIEVDEIYFVTLNEKNKLLFLKEEIDNLVCFLKEINPEVAWATNSSCYRILFPKVAYSLHTGLCAACSDFKYDEDSGRINMVRTVFSNNAYAQISVHRSRPVMATILDEKGTYNLERNLTFPEIHDITDRILLIRDNQAIKIMKELESINLDKSQIVIGLGNGIHDKSDMDLFEKLSRLLNHAAIGGTRELINRQILPQNCQIGSTGTQIFADIYIGFGISGSPQHMQGIEHVKKIIAVNNDPYASIFQHADYGIVGDMYEVANYMINYLGGKDT</sequence>
<dbReference type="Pfam" id="PF01012">
    <property type="entry name" value="ETF"/>
    <property type="match status" value="1"/>
</dbReference>
<accession>A0A419SYK6</accession>
<comment type="caution">
    <text evidence="4">The sequence shown here is derived from an EMBL/GenBank/DDBJ whole genome shotgun (WGS) entry which is preliminary data.</text>
</comment>
<feature type="domain" description="Electron transfer flavoprotein alpha subunit C-terminal" evidence="2">
    <location>
        <begin position="204"/>
        <end position="285"/>
    </location>
</feature>
<evidence type="ECO:0000313" key="4">
    <source>
        <dbReference type="EMBL" id="RKD30249.1"/>
    </source>
</evidence>
<dbReference type="Proteomes" id="UP000284277">
    <property type="component" value="Unassembled WGS sequence"/>
</dbReference>
<dbReference type="GO" id="GO:0009055">
    <property type="term" value="F:electron transfer activity"/>
    <property type="evidence" value="ECO:0007669"/>
    <property type="project" value="InterPro"/>
</dbReference>
<dbReference type="SUPFAM" id="SSF52402">
    <property type="entry name" value="Adenine nucleotide alpha hydrolases-like"/>
    <property type="match status" value="1"/>
</dbReference>
<evidence type="ECO:0000259" key="3">
    <source>
        <dbReference type="Pfam" id="PF01012"/>
    </source>
</evidence>
<dbReference type="InterPro" id="IPR014729">
    <property type="entry name" value="Rossmann-like_a/b/a_fold"/>
</dbReference>
<name>A0A419SYK6_9FIRM</name>
<dbReference type="RefSeq" id="WP_120197772.1">
    <property type="nucleotide sequence ID" value="NZ_MCIA01000031.1"/>
</dbReference>
<dbReference type="EMBL" id="MCIA01000031">
    <property type="protein sequence ID" value="RKD30249.1"/>
    <property type="molecule type" value="Genomic_DNA"/>
</dbReference>
<dbReference type="PANTHER" id="PTHR43153">
    <property type="entry name" value="ELECTRON TRANSFER FLAVOPROTEIN ALPHA"/>
    <property type="match status" value="1"/>
</dbReference>
<evidence type="ECO:0000313" key="5">
    <source>
        <dbReference type="Proteomes" id="UP000284277"/>
    </source>
</evidence>
<dbReference type="SUPFAM" id="SSF52467">
    <property type="entry name" value="DHS-like NAD/FAD-binding domain"/>
    <property type="match status" value="1"/>
</dbReference>
<dbReference type="GO" id="GO:0050660">
    <property type="term" value="F:flavin adenine dinucleotide binding"/>
    <property type="evidence" value="ECO:0007669"/>
    <property type="project" value="InterPro"/>
</dbReference>
<evidence type="ECO:0008006" key="6">
    <source>
        <dbReference type="Google" id="ProtNLM"/>
    </source>
</evidence>
<dbReference type="Pfam" id="PF00766">
    <property type="entry name" value="ETF_alpha"/>
    <property type="match status" value="1"/>
</dbReference>
<dbReference type="InterPro" id="IPR014730">
    <property type="entry name" value="ETF_a/b_N"/>
</dbReference>
<dbReference type="InterPro" id="IPR001308">
    <property type="entry name" value="ETF_a/FixB"/>
</dbReference>
<dbReference type="Gene3D" id="3.40.50.620">
    <property type="entry name" value="HUPs"/>
    <property type="match status" value="1"/>
</dbReference>
<protein>
    <recommendedName>
        <fullName evidence="6">Electron transfer flavoprotein alpha/beta-subunit N-terminal domain-containing protein</fullName>
    </recommendedName>
</protein>
<dbReference type="GO" id="GO:0033539">
    <property type="term" value="P:fatty acid beta-oxidation using acyl-CoA dehydrogenase"/>
    <property type="evidence" value="ECO:0007669"/>
    <property type="project" value="TreeGrafter"/>
</dbReference>
<dbReference type="PANTHER" id="PTHR43153:SF1">
    <property type="entry name" value="ELECTRON TRANSFER FLAVOPROTEIN SUBUNIT ALPHA, MITOCHONDRIAL"/>
    <property type="match status" value="1"/>
</dbReference>
<dbReference type="InterPro" id="IPR029035">
    <property type="entry name" value="DHS-like_NAD/FAD-binding_dom"/>
</dbReference>
<comment type="similarity">
    <text evidence="1">Belongs to the ETF alpha-subunit/FixB family.</text>
</comment>
<proteinExistence type="inferred from homology"/>
<organism evidence="4 5">
    <name type="scientific">Lacrimispora algidixylanolytica</name>
    <dbReference type="NCBI Taxonomy" id="94868"/>
    <lineage>
        <taxon>Bacteria</taxon>
        <taxon>Bacillati</taxon>
        <taxon>Bacillota</taxon>
        <taxon>Clostridia</taxon>
        <taxon>Lachnospirales</taxon>
        <taxon>Lachnospiraceae</taxon>
        <taxon>Lacrimispora</taxon>
    </lineage>
</organism>
<gene>
    <name evidence="4" type="ORF">BET01_06545</name>
</gene>
<evidence type="ECO:0000256" key="1">
    <source>
        <dbReference type="ARBA" id="ARBA00005817"/>
    </source>
</evidence>
<dbReference type="AlphaFoldDB" id="A0A419SYK6"/>
<dbReference type="Gene3D" id="3.40.50.1220">
    <property type="entry name" value="TPP-binding domain"/>
    <property type="match status" value="1"/>
</dbReference>
<evidence type="ECO:0000259" key="2">
    <source>
        <dbReference type="Pfam" id="PF00766"/>
    </source>
</evidence>
<dbReference type="InterPro" id="IPR014731">
    <property type="entry name" value="ETF_asu_C"/>
</dbReference>